<feature type="compositionally biased region" description="Polar residues" evidence="1">
    <location>
        <begin position="542"/>
        <end position="553"/>
    </location>
</feature>
<dbReference type="Pfam" id="PF07714">
    <property type="entry name" value="PK_Tyr_Ser-Thr"/>
    <property type="match status" value="1"/>
</dbReference>
<evidence type="ECO:0000313" key="4">
    <source>
        <dbReference type="EMBL" id="KAE8290861.1"/>
    </source>
</evidence>
<dbReference type="InterPro" id="IPR000719">
    <property type="entry name" value="Prot_kinase_dom"/>
</dbReference>
<dbReference type="EMBL" id="REGW02000010">
    <property type="protein sequence ID" value="KAE8290861.1"/>
    <property type="molecule type" value="Genomic_DNA"/>
</dbReference>
<accession>A0A6G0IHX6</accession>
<dbReference type="InterPro" id="IPR011009">
    <property type="entry name" value="Kinase-like_dom_sf"/>
</dbReference>
<dbReference type="GO" id="GO:0009893">
    <property type="term" value="P:positive regulation of metabolic process"/>
    <property type="evidence" value="ECO:0007669"/>
    <property type="project" value="UniProtKB-ARBA"/>
</dbReference>
<keyword evidence="4" id="KW-0675">Receptor</keyword>
<dbReference type="GO" id="GO:0043123">
    <property type="term" value="P:positive regulation of canonical NF-kappaB signal transduction"/>
    <property type="evidence" value="ECO:0007669"/>
    <property type="project" value="UniProtKB-ARBA"/>
</dbReference>
<dbReference type="PANTHER" id="PTHR44329:SF6">
    <property type="entry name" value="RECEPTOR-INTERACTING SERINE_THREONINE-PROTEIN KINASE 1"/>
    <property type="match status" value="1"/>
</dbReference>
<dbReference type="PROSITE" id="PS50011">
    <property type="entry name" value="PROTEIN_KINASE_DOM"/>
    <property type="match status" value="1"/>
</dbReference>
<dbReference type="InterPro" id="IPR001245">
    <property type="entry name" value="Ser-Thr/Tyr_kinase_cat_dom"/>
</dbReference>
<dbReference type="InterPro" id="IPR025735">
    <property type="entry name" value="RHIM"/>
</dbReference>
<feature type="domain" description="Death" evidence="3">
    <location>
        <begin position="651"/>
        <end position="737"/>
    </location>
</feature>
<dbReference type="Pfam" id="PF12721">
    <property type="entry name" value="RHIM"/>
    <property type="match status" value="1"/>
</dbReference>
<sequence>MQHTINSEETISIHLPNIFSSQEVAKQKSSFVFEKGGGREKNPGITNKKVSFLDCTALFGMATAPQPSLHMRSTDLIRREPLDYGGFGEVYLCYHATLGQVVLKTMYTGPVRNEESKRSLLEEGTIMASLNHERVVKLLGVIMEDRDYSLVMELMPRGNLLVMLETVSVPVSIKGRIIVEILEAMMYLTERHVIHKDIKPENILVDKDFHIKIADLGLATCQAWSKLTREESRRKSRKGRSVGARGAGTLSYMAPEHLESIHTPSTEKSDVYSFAIVVWVILTGEEPYQNARSEDQMSQCVRKGDRPAESLIPDDTPAEIIQMMKRCWDHCPQKRPTFKESYDSFLPFYMERLEPHVEEDLVDLRKLYDGPEDLVEKMKSLSITPECFPADCPASLVSSDRNVSVPVEASIEDLSDNHYELTEGSVEVDARGVSVLPALEEKLDRELQYHKHGSYNCENQPDAAYYYHNNSSNPFLQNPCTTDHALRQPEQDRPSYVSSVHSWTKAEAVQPTSQEEALYRPTAGLYESMNTSIPPVHSLPMSASTSSLPQFNQEHPHSHFDRQQSWPTYPVSDTSAPDINPGRLLTPSKMNSLQDQGSLFIQNASGIQIGSNNLMSIRGYDSSHSLLSHPNGSANFLIKEGILKYEDHAVTEEHLELLRENIGAKWKRCARKLGLTNVEIETIEHDCYRDGLPEMVHQMLERWKMKEGSIGCTIGKLCRALEGNIKVDVIQKILDSCGSSP</sequence>
<dbReference type="Gene3D" id="1.10.510.10">
    <property type="entry name" value="Transferase(Phosphotransferase) domain 1"/>
    <property type="match status" value="1"/>
</dbReference>
<gene>
    <name evidence="4" type="ORF">D5F01_LYC10451</name>
</gene>
<dbReference type="GO" id="GO:0004706">
    <property type="term" value="F:JUN kinase kinase kinase activity"/>
    <property type="evidence" value="ECO:0007669"/>
    <property type="project" value="TreeGrafter"/>
</dbReference>
<dbReference type="InterPro" id="IPR011029">
    <property type="entry name" value="DEATH-like_dom_sf"/>
</dbReference>
<keyword evidence="4" id="KW-0808">Transferase</keyword>
<dbReference type="SUPFAM" id="SSF47986">
    <property type="entry name" value="DEATH domain"/>
    <property type="match status" value="1"/>
</dbReference>
<keyword evidence="4" id="KW-0418">Kinase</keyword>
<comment type="caution">
    <text evidence="4">The sequence shown here is derived from an EMBL/GenBank/DDBJ whole genome shotgun (WGS) entry which is preliminary data.</text>
</comment>
<dbReference type="InterPro" id="IPR008271">
    <property type="entry name" value="Ser/Thr_kinase_AS"/>
</dbReference>
<dbReference type="GO" id="GO:0031349">
    <property type="term" value="P:positive regulation of defense response"/>
    <property type="evidence" value="ECO:0007669"/>
    <property type="project" value="UniProtKB-ARBA"/>
</dbReference>
<dbReference type="Pfam" id="PF00531">
    <property type="entry name" value="Death"/>
    <property type="match status" value="1"/>
</dbReference>
<dbReference type="SMART" id="SM00005">
    <property type="entry name" value="DEATH"/>
    <property type="match status" value="1"/>
</dbReference>
<evidence type="ECO:0000259" key="2">
    <source>
        <dbReference type="PROSITE" id="PS50011"/>
    </source>
</evidence>
<feature type="domain" description="Protein kinase" evidence="2">
    <location>
        <begin position="76"/>
        <end position="349"/>
    </location>
</feature>
<dbReference type="AlphaFoldDB" id="A0A6G0IHX6"/>
<reference evidence="4 5" key="1">
    <citation type="submission" date="2019-07" db="EMBL/GenBank/DDBJ databases">
        <title>Chromosome genome assembly for large yellow croaker.</title>
        <authorList>
            <person name="Xiao S."/>
        </authorList>
    </citation>
    <scope>NUCLEOTIDE SEQUENCE [LARGE SCALE GENOMIC DNA]</scope>
    <source>
        <strain evidence="4">JMULYC20181020</strain>
        <tissue evidence="4">Muscle</tissue>
    </source>
</reference>
<protein>
    <submittedName>
        <fullName evidence="4">Receptor-interacting serine/threonine-protein kinase 1</fullName>
    </submittedName>
</protein>
<dbReference type="PROSITE" id="PS00108">
    <property type="entry name" value="PROTEIN_KINASE_ST"/>
    <property type="match status" value="1"/>
</dbReference>
<dbReference type="GO" id="GO:0071345">
    <property type="term" value="P:cellular response to cytokine stimulus"/>
    <property type="evidence" value="ECO:0007669"/>
    <property type="project" value="UniProtKB-ARBA"/>
</dbReference>
<evidence type="ECO:0000313" key="5">
    <source>
        <dbReference type="Proteomes" id="UP000424527"/>
    </source>
</evidence>
<evidence type="ECO:0000259" key="3">
    <source>
        <dbReference type="PROSITE" id="PS50017"/>
    </source>
</evidence>
<organism evidence="4 5">
    <name type="scientific">Larimichthys crocea</name>
    <name type="common">Large yellow croaker</name>
    <name type="synonym">Pseudosciaena crocea</name>
    <dbReference type="NCBI Taxonomy" id="215358"/>
    <lineage>
        <taxon>Eukaryota</taxon>
        <taxon>Metazoa</taxon>
        <taxon>Chordata</taxon>
        <taxon>Craniata</taxon>
        <taxon>Vertebrata</taxon>
        <taxon>Euteleostomi</taxon>
        <taxon>Actinopterygii</taxon>
        <taxon>Neopterygii</taxon>
        <taxon>Teleostei</taxon>
        <taxon>Neoteleostei</taxon>
        <taxon>Acanthomorphata</taxon>
        <taxon>Eupercaria</taxon>
        <taxon>Sciaenidae</taxon>
        <taxon>Larimichthys</taxon>
    </lineage>
</organism>
<dbReference type="GO" id="GO:0005524">
    <property type="term" value="F:ATP binding"/>
    <property type="evidence" value="ECO:0007669"/>
    <property type="project" value="InterPro"/>
</dbReference>
<dbReference type="SMART" id="SM00220">
    <property type="entry name" value="S_TKc"/>
    <property type="match status" value="1"/>
</dbReference>
<dbReference type="Gene3D" id="1.10.533.10">
    <property type="entry name" value="Death Domain, Fas"/>
    <property type="match status" value="1"/>
</dbReference>
<dbReference type="Proteomes" id="UP000424527">
    <property type="component" value="Unassembled WGS sequence"/>
</dbReference>
<dbReference type="PROSITE" id="PS50017">
    <property type="entry name" value="DEATH_DOMAIN"/>
    <property type="match status" value="1"/>
</dbReference>
<dbReference type="InterPro" id="IPR000488">
    <property type="entry name" value="Death_dom"/>
</dbReference>
<dbReference type="PANTHER" id="PTHR44329">
    <property type="entry name" value="SERINE/THREONINE-PROTEIN KINASE TNNI3K-RELATED"/>
    <property type="match status" value="1"/>
</dbReference>
<keyword evidence="5" id="KW-1185">Reference proteome</keyword>
<dbReference type="FunFam" id="1.10.510.10:FF:000472">
    <property type="entry name" value="Receptor interacting serine/threonine kinase 1"/>
    <property type="match status" value="1"/>
</dbReference>
<proteinExistence type="predicted"/>
<feature type="region of interest" description="Disordered" evidence="1">
    <location>
        <begin position="542"/>
        <end position="563"/>
    </location>
</feature>
<dbReference type="SUPFAM" id="SSF56112">
    <property type="entry name" value="Protein kinase-like (PK-like)"/>
    <property type="match status" value="1"/>
</dbReference>
<evidence type="ECO:0000256" key="1">
    <source>
        <dbReference type="SAM" id="MobiDB-lite"/>
    </source>
</evidence>
<name>A0A6G0IHX6_LARCR</name>
<dbReference type="InterPro" id="IPR051681">
    <property type="entry name" value="Ser/Thr_Kinases-Pseudokinases"/>
</dbReference>